<dbReference type="InterPro" id="IPR036754">
    <property type="entry name" value="YbaK/aa-tRNA-synt-asso_dom_sf"/>
</dbReference>
<dbReference type="RefSeq" id="WP_379592983.1">
    <property type="nucleotide sequence ID" value="NZ_JBHRTN010000003.1"/>
</dbReference>
<dbReference type="SUPFAM" id="SSF55826">
    <property type="entry name" value="YbaK/ProRS associated domain"/>
    <property type="match status" value="1"/>
</dbReference>
<gene>
    <name evidence="3" type="ORF">ACFOD4_01775</name>
</gene>
<dbReference type="Pfam" id="PF04073">
    <property type="entry name" value="tRNA_edit"/>
    <property type="match status" value="1"/>
</dbReference>
<sequence length="182" mass="19284">MDQDSPPPLTAARPPETREGLLARMEAAGIGTRTVGHAAHFTAADGREVRATMPGAHSKNLFLKLRNPGPAPFLLLVLEQGRQVSVNAMTRLLGAGRGQFAEPHEMFAELGLWPGTVTPFALVNTLPGRVRVAIDRNLAEAGTAWFHPLTNTASTGIAPADLLRFLGDLGHAPEVFDPAATA</sequence>
<dbReference type="Gene3D" id="3.90.960.10">
    <property type="entry name" value="YbaK/aminoacyl-tRNA synthetase-associated domain"/>
    <property type="match status" value="1"/>
</dbReference>
<comment type="similarity">
    <text evidence="1">Belongs to the PRORSD1 family.</text>
</comment>
<feature type="domain" description="YbaK/aminoacyl-tRNA synthetase-associated" evidence="2">
    <location>
        <begin position="41"/>
        <end position="165"/>
    </location>
</feature>
<proteinExistence type="inferred from homology"/>
<dbReference type="InterPro" id="IPR040285">
    <property type="entry name" value="ProX/PRXD1"/>
</dbReference>
<dbReference type="InterPro" id="IPR007214">
    <property type="entry name" value="YbaK/aa-tRNA-synth-assoc-dom"/>
</dbReference>
<dbReference type="EMBL" id="JBHRTN010000003">
    <property type="protein sequence ID" value="MFC3123775.1"/>
    <property type="molecule type" value="Genomic_DNA"/>
</dbReference>
<evidence type="ECO:0000259" key="2">
    <source>
        <dbReference type="Pfam" id="PF04073"/>
    </source>
</evidence>
<evidence type="ECO:0000313" key="4">
    <source>
        <dbReference type="Proteomes" id="UP001595593"/>
    </source>
</evidence>
<dbReference type="Proteomes" id="UP001595593">
    <property type="component" value="Unassembled WGS sequence"/>
</dbReference>
<comment type="caution">
    <text evidence="3">The sequence shown here is derived from an EMBL/GenBank/DDBJ whole genome shotgun (WGS) entry which is preliminary data.</text>
</comment>
<dbReference type="PANTHER" id="PTHR31423:SF3">
    <property type="entry name" value="PROLYL-TRNA SYNTHETASE ASSOCIATED DOMAIN-CONTAINING PROTEIN 1-RELATED"/>
    <property type="match status" value="1"/>
</dbReference>
<name>A0ABV7FYD7_9PROT</name>
<evidence type="ECO:0000256" key="1">
    <source>
        <dbReference type="ARBA" id="ARBA00010201"/>
    </source>
</evidence>
<protein>
    <submittedName>
        <fullName evidence="3">YbaK/EbsC family protein</fullName>
    </submittedName>
</protein>
<evidence type="ECO:0000313" key="3">
    <source>
        <dbReference type="EMBL" id="MFC3123775.1"/>
    </source>
</evidence>
<organism evidence="3 4">
    <name type="scientific">Teichococcus globiformis</name>
    <dbReference type="NCBI Taxonomy" id="2307229"/>
    <lineage>
        <taxon>Bacteria</taxon>
        <taxon>Pseudomonadati</taxon>
        <taxon>Pseudomonadota</taxon>
        <taxon>Alphaproteobacteria</taxon>
        <taxon>Acetobacterales</taxon>
        <taxon>Roseomonadaceae</taxon>
        <taxon>Roseomonas</taxon>
    </lineage>
</organism>
<dbReference type="PANTHER" id="PTHR31423">
    <property type="entry name" value="YBAK DOMAIN-CONTAINING PROTEIN"/>
    <property type="match status" value="1"/>
</dbReference>
<accession>A0ABV7FYD7</accession>
<keyword evidence="4" id="KW-1185">Reference proteome</keyword>
<reference evidence="4" key="1">
    <citation type="journal article" date="2019" name="Int. J. Syst. Evol. Microbiol.">
        <title>The Global Catalogue of Microorganisms (GCM) 10K type strain sequencing project: providing services to taxonomists for standard genome sequencing and annotation.</title>
        <authorList>
            <consortium name="The Broad Institute Genomics Platform"/>
            <consortium name="The Broad Institute Genome Sequencing Center for Infectious Disease"/>
            <person name="Wu L."/>
            <person name="Ma J."/>
        </authorList>
    </citation>
    <scope>NUCLEOTIDE SEQUENCE [LARGE SCALE GENOMIC DNA]</scope>
    <source>
        <strain evidence="4">KCTC 52094</strain>
    </source>
</reference>